<dbReference type="InterPro" id="IPR037197">
    <property type="entry name" value="WWE_dom_sf"/>
</dbReference>
<keyword evidence="5" id="KW-0539">Nucleus</keyword>
<dbReference type="FunFam" id="3.90.228.10:FF:000008">
    <property type="entry name" value="Poly [ADP-ribose] polymerase"/>
    <property type="match status" value="1"/>
</dbReference>
<evidence type="ECO:0000256" key="6">
    <source>
        <dbReference type="ARBA" id="ARBA00024347"/>
    </source>
</evidence>
<keyword evidence="12" id="KW-1185">Reference proteome</keyword>
<comment type="subcellular location">
    <subcellularLocation>
        <location evidence="1">Nucleus</location>
    </subcellularLocation>
</comment>
<dbReference type="InterPro" id="IPR057048">
    <property type="entry name" value="PARP14_KH_6"/>
</dbReference>
<dbReference type="GO" id="GO:0005634">
    <property type="term" value="C:nucleus"/>
    <property type="evidence" value="ECO:0007669"/>
    <property type="project" value="UniProtKB-SubCell"/>
</dbReference>
<keyword evidence="2 7" id="KW-0328">Glycosyltransferase</keyword>
<dbReference type="Pfam" id="PF23251">
    <property type="entry name" value="KH_PARP14_4"/>
    <property type="match status" value="1"/>
</dbReference>
<dbReference type="GO" id="GO:0003714">
    <property type="term" value="F:transcription corepressor activity"/>
    <property type="evidence" value="ECO:0007669"/>
    <property type="project" value="TreeGrafter"/>
</dbReference>
<dbReference type="OrthoDB" id="6133115at2759"/>
<dbReference type="PANTHER" id="PTHR14453:SF106">
    <property type="entry name" value="POLY [ADP-RIBOSE] POLYMERASE"/>
    <property type="match status" value="1"/>
</dbReference>
<dbReference type="Pfam" id="PF00644">
    <property type="entry name" value="PARP"/>
    <property type="match status" value="1"/>
</dbReference>
<comment type="caution">
    <text evidence="11">The sequence shown here is derived from an EMBL/GenBank/DDBJ whole genome shotgun (WGS) entry which is preliminary data.</text>
</comment>
<dbReference type="InterPro" id="IPR057050">
    <property type="entry name" value="RRM_PARP14_2"/>
</dbReference>
<feature type="region of interest" description="Disordered" evidence="8">
    <location>
        <begin position="887"/>
        <end position="979"/>
    </location>
</feature>
<dbReference type="Pfam" id="PF23222">
    <property type="entry name" value="RRM_PARP14_1"/>
    <property type="match status" value="1"/>
</dbReference>
<dbReference type="InterPro" id="IPR057044">
    <property type="entry name" value="PARP14_KH_1"/>
</dbReference>
<evidence type="ECO:0000256" key="2">
    <source>
        <dbReference type="ARBA" id="ARBA00022676"/>
    </source>
</evidence>
<dbReference type="GO" id="GO:1990404">
    <property type="term" value="F:NAD+-protein mono-ADP-ribosyltransferase activity"/>
    <property type="evidence" value="ECO:0007669"/>
    <property type="project" value="TreeGrafter"/>
</dbReference>
<dbReference type="Gene3D" id="3.30.720.50">
    <property type="match status" value="1"/>
</dbReference>
<dbReference type="GO" id="GO:0010629">
    <property type="term" value="P:negative regulation of gene expression"/>
    <property type="evidence" value="ECO:0007669"/>
    <property type="project" value="TreeGrafter"/>
</dbReference>
<dbReference type="SUPFAM" id="SSF56399">
    <property type="entry name" value="ADP-ribosylation"/>
    <property type="match status" value="1"/>
</dbReference>
<dbReference type="InterPro" id="IPR043472">
    <property type="entry name" value="Macro_dom-like"/>
</dbReference>
<dbReference type="SUPFAM" id="SSF52949">
    <property type="entry name" value="Macro domain-like"/>
    <property type="match status" value="2"/>
</dbReference>
<dbReference type="InterPro" id="IPR012677">
    <property type="entry name" value="Nucleotide-bd_a/b_plait_sf"/>
</dbReference>
<dbReference type="Gene3D" id="3.30.70.330">
    <property type="match status" value="1"/>
</dbReference>
<sequence>MAECAPLSVEGAWGPEQGRSLKNKLQLYFQSRRRSGGGDCRVELEAGAPRAAVYFRSEEVRQRVLDRKNHEVIVEQQTVKLQLSSAQSPASGDGVSVFSDLTDSEEPKSEPEAVNEAAANPEEPVGVAPGSAVVLQNLSENMSRELLLMLVENLSGLDEKDFSLEVIWESSTAVVLFSQPAVVENICSKVDHVICSSGVQLFPFYPSLGAALYGERRPAWRLPAAFSQRLDALIWRFLRTRRLEDALHQQMRRHLCGVRLAEAEPEAWLRPLPAVLRQPGLTAERLDGWRDGAQRAFCALLDQYSAFEVPVSAEAWRAADGEVRAAVGEAGAVLAFDASRGVLTVAGQADGVRAVRAPVENLVLRAKAVRERQTRSLTEQVPLPPPRFFMLEQAGLRDAARDVSPELTLSYREAQQTLDITGLPEEVLKAKCWILEKNGGMRKRPLTVPQGVLQYLRTVDPMDMSQSLFTAQGIGAIYSREGKGLVLLGASAGALDQAESQMKAKLAVQTVAVEDQQVLRLPGWLELTRQLLDSFNTSSRKVVSIRVEGGERVVVAGFLSPVNEVCGSLRDFVHRFSRVEESLRVQSQAAVLFIQRNRTEVWAEAIRQGEVSVQFDPQRPRIAMWGARLHVQSAKQCFQQLAGGLVTDTLTVDKPGAKKYFLSQENPILSSIMAEFSCVVALQSEEEEEAPGDQAEDGCCYQNPAGVRVSVSRADICSFPADAVVNAANEELQHLGGVALALLRAAGAPLQDACSRLVAQRGKLRPGQAVVTDSFQLPCRHVVHAVGPRFGEWDRPTAVGLLAAAVQESLRQAQQAGCRSVALPAVSSGVFGFPLQLCADTIARAVREHLDGQQGGAGSLTDVHLLDIKEDTVRAMAAAVSREFGGTRWATSSRTPGPGGRQRGRGRGHSHSPSERGGRGGGGGRGGRGGGGRGGTGFQGDKQSFSRDVSGQRSSGNQEGAAAPQPLLQSQHSSASFGQVSSPSLGVYHMQMGRLALQVSSGDITKEACDVIVNSSNHTFNLQAGVSKAILDGAGGGVLMECSQIVSSPGYQPQAMIMTSAGKLPCQNILHIVGRNEPSQIREVVGAVLKACEEQKFSSVAFPALGTGQGGAPPAAVADAMVGAVVDFVRKSSPKSVSVVKMVIFQANMISDFHNSMKKKQGEDVEEKSVFGKFKDKVSSLFGHSPESQRTDVSALERQEFEPAVFQLCADNQKAVNSVKKRINELVVREQAEQVLKDPFILKLSQSDLEQLTALQAKLTVRIRLDRGGGGQEPAVRLEGLTRDVFTATSAVSEIIRKVEREENLRSKALLVSSLVEWQHLQPDGSMAAFDIYSNLKLEEALEKKDTVELRILREKYTADPNLKTAKSKKHTIELLRRDLKADFLLPSHWADMQSDLVKLFPVTAGSQEYNNVQTELTKTGLSLNIISIERVQNTTLWKSYQLLKERMEVKNKHQNNEKMLFHGTSSSSVDLINSTGFNRSYAGQHGAMFGKGSYFAVDPAYSAQRYAQPDASGLKRMYQARVLVGDFTKGNNGLLAPPAKSGNTADLYNSVTDSSSNPSMFVVFNDIQAYPEYLITFT</sequence>
<feature type="compositionally biased region" description="Gly residues" evidence="8">
    <location>
        <begin position="919"/>
        <end position="938"/>
    </location>
</feature>
<feature type="domain" description="Macro" evidence="10">
    <location>
        <begin position="696"/>
        <end position="884"/>
    </location>
</feature>
<dbReference type="InterPro" id="IPR057049">
    <property type="entry name" value="PARP14_KH_8"/>
</dbReference>
<dbReference type="InterPro" id="IPR057045">
    <property type="entry name" value="PARP14_KH_3"/>
</dbReference>
<dbReference type="EMBL" id="CAJRST010011112">
    <property type="protein sequence ID" value="CAG5917208.1"/>
    <property type="molecule type" value="Genomic_DNA"/>
</dbReference>
<dbReference type="Gene3D" id="3.90.228.10">
    <property type="match status" value="1"/>
</dbReference>
<dbReference type="GO" id="GO:0070212">
    <property type="term" value="P:protein poly-ADP-ribosylation"/>
    <property type="evidence" value="ECO:0007669"/>
    <property type="project" value="TreeGrafter"/>
</dbReference>
<feature type="compositionally biased region" description="Polar residues" evidence="8">
    <location>
        <begin position="941"/>
        <end position="958"/>
    </location>
</feature>
<evidence type="ECO:0000259" key="10">
    <source>
        <dbReference type="PROSITE" id="PS51154"/>
    </source>
</evidence>
<gene>
    <name evidence="11" type="ORF">MMEN_LOCUS10049</name>
</gene>
<organism evidence="11 12">
    <name type="scientific">Menidia menidia</name>
    <name type="common">Atlantic silverside</name>
    <dbReference type="NCBI Taxonomy" id="238744"/>
    <lineage>
        <taxon>Eukaryota</taxon>
        <taxon>Metazoa</taxon>
        <taxon>Chordata</taxon>
        <taxon>Craniata</taxon>
        <taxon>Vertebrata</taxon>
        <taxon>Euteleostomi</taxon>
        <taxon>Actinopterygii</taxon>
        <taxon>Neopterygii</taxon>
        <taxon>Teleostei</taxon>
        <taxon>Neoteleostei</taxon>
        <taxon>Acanthomorphata</taxon>
        <taxon>Ovalentaria</taxon>
        <taxon>Atherinomorphae</taxon>
        <taxon>Atheriniformes</taxon>
        <taxon>Atherinopsidae</taxon>
        <taxon>Menidiinae</taxon>
        <taxon>Menidia</taxon>
    </lineage>
</organism>
<evidence type="ECO:0000313" key="11">
    <source>
        <dbReference type="EMBL" id="CAG5917208.1"/>
    </source>
</evidence>
<dbReference type="Pfam" id="PF23084">
    <property type="entry name" value="KH_PARP14_1"/>
    <property type="match status" value="1"/>
</dbReference>
<feature type="domain" description="PARP catalytic" evidence="9">
    <location>
        <begin position="1386"/>
        <end position="1579"/>
    </location>
</feature>
<dbReference type="InterPro" id="IPR057051">
    <property type="entry name" value="PARP14_RPM_1"/>
</dbReference>
<dbReference type="Pfam" id="PF23253">
    <property type="entry name" value="KH_PARP14_6"/>
    <property type="match status" value="1"/>
</dbReference>
<dbReference type="CDD" id="cd01439">
    <property type="entry name" value="TCCD_inducible_PARP_like"/>
    <property type="match status" value="1"/>
</dbReference>
<reference evidence="11" key="1">
    <citation type="submission" date="2021-05" db="EMBL/GenBank/DDBJ databases">
        <authorList>
            <person name="Tigano A."/>
        </authorList>
    </citation>
    <scope>NUCLEOTIDE SEQUENCE</scope>
</reference>
<dbReference type="Pfam" id="PF23254">
    <property type="entry name" value="KH_PARP14_8"/>
    <property type="match status" value="1"/>
</dbReference>
<dbReference type="Pfam" id="PF23245">
    <property type="entry name" value="RRM_PARP14_2"/>
    <property type="match status" value="1"/>
</dbReference>
<dbReference type="GO" id="GO:0005737">
    <property type="term" value="C:cytoplasm"/>
    <property type="evidence" value="ECO:0007669"/>
    <property type="project" value="TreeGrafter"/>
</dbReference>
<keyword evidence="4 7" id="KW-0520">NAD</keyword>
<evidence type="ECO:0000256" key="3">
    <source>
        <dbReference type="ARBA" id="ARBA00022679"/>
    </source>
</evidence>
<dbReference type="PROSITE" id="PS51154">
    <property type="entry name" value="MACRO"/>
    <property type="match status" value="2"/>
</dbReference>
<evidence type="ECO:0000256" key="1">
    <source>
        <dbReference type="ARBA" id="ARBA00004123"/>
    </source>
</evidence>
<dbReference type="InterPro" id="IPR057043">
    <property type="entry name" value="PARP14_KH_2"/>
</dbReference>
<accession>A0A8S4AWK1</accession>
<dbReference type="InterPro" id="IPR002589">
    <property type="entry name" value="Macro_dom"/>
</dbReference>
<protein>
    <recommendedName>
        <fullName evidence="7">Poly [ADP-ribose] polymerase</fullName>
        <shortName evidence="7">PARP</shortName>
        <ecNumber evidence="7">2.4.2.-</ecNumber>
    </recommendedName>
</protein>
<dbReference type="Pfam" id="PF23249">
    <property type="entry name" value="KH_PARP14_3"/>
    <property type="match status" value="1"/>
</dbReference>
<dbReference type="PANTHER" id="PTHR14453">
    <property type="entry name" value="PARP/ZINC FINGER CCCH TYPE DOMAIN CONTAINING PROTEIN"/>
    <property type="match status" value="1"/>
</dbReference>
<comment type="similarity">
    <text evidence="6">Belongs to the ARTD/PARP family.</text>
</comment>
<feature type="domain" description="Macro" evidence="10">
    <location>
        <begin position="984"/>
        <end position="1161"/>
    </location>
</feature>
<feature type="compositionally biased region" description="Low complexity" evidence="8">
    <location>
        <begin position="112"/>
        <end position="123"/>
    </location>
</feature>
<dbReference type="Proteomes" id="UP000677803">
    <property type="component" value="Unassembled WGS sequence"/>
</dbReference>
<keyword evidence="3 7" id="KW-0808">Transferase</keyword>
<dbReference type="CDD" id="cd12300">
    <property type="entry name" value="RRM1_PAR14"/>
    <property type="match status" value="1"/>
</dbReference>
<dbReference type="InterPro" id="IPR057046">
    <property type="entry name" value="PARP14_KH_4"/>
</dbReference>
<dbReference type="Gene3D" id="3.40.220.10">
    <property type="entry name" value="Leucine Aminopeptidase, subunit E, domain 1"/>
    <property type="match status" value="2"/>
</dbReference>
<dbReference type="PROSITE" id="PS51059">
    <property type="entry name" value="PARP_CATALYTIC"/>
    <property type="match status" value="1"/>
</dbReference>
<dbReference type="GO" id="GO:0003950">
    <property type="term" value="F:NAD+ poly-ADP-ribosyltransferase activity"/>
    <property type="evidence" value="ECO:0007669"/>
    <property type="project" value="UniProtKB-UniRule"/>
</dbReference>
<name>A0A8S4AWK1_9TELE</name>
<feature type="compositionally biased region" description="Polar residues" evidence="8">
    <location>
        <begin position="967"/>
        <end position="979"/>
    </location>
</feature>
<evidence type="ECO:0000256" key="5">
    <source>
        <dbReference type="ARBA" id="ARBA00023242"/>
    </source>
</evidence>
<dbReference type="SMART" id="SM00506">
    <property type="entry name" value="A1pp"/>
    <property type="match status" value="2"/>
</dbReference>
<evidence type="ECO:0000256" key="4">
    <source>
        <dbReference type="ARBA" id="ARBA00023027"/>
    </source>
</evidence>
<dbReference type="InterPro" id="IPR057047">
    <property type="entry name" value="PARP14_KH_5"/>
</dbReference>
<dbReference type="Pfam" id="PF01661">
    <property type="entry name" value="Macro"/>
    <property type="match status" value="2"/>
</dbReference>
<evidence type="ECO:0000313" key="12">
    <source>
        <dbReference type="Proteomes" id="UP000677803"/>
    </source>
</evidence>
<evidence type="ECO:0000256" key="8">
    <source>
        <dbReference type="SAM" id="MobiDB-lite"/>
    </source>
</evidence>
<evidence type="ECO:0000259" key="9">
    <source>
        <dbReference type="PROSITE" id="PS51059"/>
    </source>
</evidence>
<dbReference type="CDD" id="cd02907">
    <property type="entry name" value="Macro_Af1521_BAL-like"/>
    <property type="match status" value="1"/>
</dbReference>
<dbReference type="InterPro" id="IPR012317">
    <property type="entry name" value="Poly(ADP-ribose)pol_cat_dom"/>
</dbReference>
<dbReference type="EC" id="2.4.2.-" evidence="7"/>
<dbReference type="Pfam" id="PF23252">
    <property type="entry name" value="KH_PARP14_5"/>
    <property type="match status" value="1"/>
</dbReference>
<evidence type="ECO:0000256" key="7">
    <source>
        <dbReference type="RuleBase" id="RU362114"/>
    </source>
</evidence>
<dbReference type="Pfam" id="PF23248">
    <property type="entry name" value="KH_PARP14_2"/>
    <property type="match status" value="1"/>
</dbReference>
<dbReference type="InterPro" id="IPR052056">
    <property type="entry name" value="Mono-ARTD/PARP"/>
</dbReference>
<feature type="region of interest" description="Disordered" evidence="8">
    <location>
        <begin position="83"/>
        <end position="123"/>
    </location>
</feature>
<dbReference type="SUPFAM" id="SSF117839">
    <property type="entry name" value="WWE domain"/>
    <property type="match status" value="1"/>
</dbReference>
<proteinExistence type="inferred from homology"/>